<dbReference type="Gene3D" id="3.40.50.10170">
    <property type="match status" value="1"/>
</dbReference>
<comment type="caution">
    <text evidence="3">The sequence shown here is derived from an EMBL/GenBank/DDBJ whole genome shotgun (WGS) entry which is preliminary data.</text>
</comment>
<dbReference type="InterPro" id="IPR003797">
    <property type="entry name" value="DegV"/>
</dbReference>
<sequence>MTVQIIADSACDLPLSFYKENNVTLVPLQVLLEGNTYEDLETIAPKEVYDAMREGKSPTTSQVSPERFLKVFTALAQEKKQAVYIAFSSELSGTYQTAVMVRNQVKEEYPDADIEVIDAKCASVGYGLVVYKAAHLANAGASKESILDDVSFRAKHMEHLFTVDNLEYLARGGRVSKASAFFGGLLNIKPLLHVEEGKLIPVEKIRGKKKLLKRVLELMHERGVDVQAQTVGISHGDDEETALEWKQAIQDEFGTTEFVINTIGSAIGAHVGPGTMAVYFLNGLPPRK</sequence>
<dbReference type="InterPro" id="IPR050270">
    <property type="entry name" value="DegV_domain_contain"/>
</dbReference>
<dbReference type="Gene3D" id="3.30.1180.10">
    <property type="match status" value="1"/>
</dbReference>
<keyword evidence="4" id="KW-1185">Reference proteome</keyword>
<dbReference type="RefSeq" id="WP_117323622.1">
    <property type="nucleotide sequence ID" value="NZ_QVTD01000011.1"/>
</dbReference>
<evidence type="ECO:0000256" key="1">
    <source>
        <dbReference type="ARBA" id="ARBA00003238"/>
    </source>
</evidence>
<protein>
    <submittedName>
        <fullName evidence="3">DegV family protein</fullName>
    </submittedName>
</protein>
<name>A0A372L9H5_9BACI</name>
<dbReference type="OrthoDB" id="9780660at2"/>
<dbReference type="PROSITE" id="PS51482">
    <property type="entry name" value="DEGV"/>
    <property type="match status" value="1"/>
</dbReference>
<dbReference type="Pfam" id="PF02645">
    <property type="entry name" value="DegV"/>
    <property type="match status" value="1"/>
</dbReference>
<dbReference type="AlphaFoldDB" id="A0A372L9H5"/>
<evidence type="ECO:0000313" key="3">
    <source>
        <dbReference type="EMBL" id="RFU62164.1"/>
    </source>
</evidence>
<accession>A0A372L9H5</accession>
<dbReference type="NCBIfam" id="TIGR00762">
    <property type="entry name" value="DegV"/>
    <property type="match status" value="1"/>
</dbReference>
<dbReference type="PANTHER" id="PTHR33434">
    <property type="entry name" value="DEGV DOMAIN-CONTAINING PROTEIN DR_1986-RELATED"/>
    <property type="match status" value="1"/>
</dbReference>
<comment type="function">
    <text evidence="1">May bind long-chain fatty acids, such as palmitate, and may play a role in lipid transport or fatty acid metabolism.</text>
</comment>
<gene>
    <name evidence="3" type="ORF">D0466_16435</name>
</gene>
<evidence type="ECO:0000313" key="4">
    <source>
        <dbReference type="Proteomes" id="UP000262939"/>
    </source>
</evidence>
<dbReference type="EMBL" id="QVTD01000011">
    <property type="protein sequence ID" value="RFU62164.1"/>
    <property type="molecule type" value="Genomic_DNA"/>
</dbReference>
<reference evidence="3 4" key="1">
    <citation type="submission" date="2018-08" db="EMBL/GenBank/DDBJ databases">
        <title>Bacillus chawlae sp. nov., Bacillus glennii sp. nov., and Bacillus saganii sp. nov. Isolated from the Vehicle Assembly Building at Kennedy Space Center where the Viking Spacecraft were Assembled.</title>
        <authorList>
            <person name="Seuylemezian A."/>
            <person name="Vaishampayan P."/>
        </authorList>
    </citation>
    <scope>NUCLEOTIDE SEQUENCE [LARGE SCALE GENOMIC DNA]</scope>
    <source>
        <strain evidence="3 4">V44-8</strain>
    </source>
</reference>
<dbReference type="GO" id="GO:0008289">
    <property type="term" value="F:lipid binding"/>
    <property type="evidence" value="ECO:0007669"/>
    <property type="project" value="UniProtKB-KW"/>
</dbReference>
<evidence type="ECO:0000256" key="2">
    <source>
        <dbReference type="ARBA" id="ARBA00023121"/>
    </source>
</evidence>
<dbReference type="PANTHER" id="PTHR33434:SF3">
    <property type="entry name" value="DEGV DOMAIN-CONTAINING PROTEIN YITS"/>
    <property type="match status" value="1"/>
</dbReference>
<keyword evidence="2" id="KW-0446">Lipid-binding</keyword>
<dbReference type="SUPFAM" id="SSF82549">
    <property type="entry name" value="DAK1/DegV-like"/>
    <property type="match status" value="1"/>
</dbReference>
<proteinExistence type="predicted"/>
<dbReference type="Proteomes" id="UP000262939">
    <property type="component" value="Unassembled WGS sequence"/>
</dbReference>
<organism evidence="3 4">
    <name type="scientific">Peribacillus glennii</name>
    <dbReference type="NCBI Taxonomy" id="2303991"/>
    <lineage>
        <taxon>Bacteria</taxon>
        <taxon>Bacillati</taxon>
        <taxon>Bacillota</taxon>
        <taxon>Bacilli</taxon>
        <taxon>Bacillales</taxon>
        <taxon>Bacillaceae</taxon>
        <taxon>Peribacillus</taxon>
    </lineage>
</organism>
<dbReference type="InterPro" id="IPR043168">
    <property type="entry name" value="DegV_C"/>
</dbReference>